<dbReference type="InterPro" id="IPR011990">
    <property type="entry name" value="TPR-like_helical_dom_sf"/>
</dbReference>
<feature type="domain" description="TPPC8 first Ig-like" evidence="3">
    <location>
        <begin position="672"/>
        <end position="904"/>
    </location>
</feature>
<protein>
    <submittedName>
        <fullName evidence="4">Trafficking protein particle complex subunit 8-like</fullName>
    </submittedName>
</protein>
<dbReference type="AlphaFoldDB" id="A0A1V9XC95"/>
<gene>
    <name evidence="4" type="ORF">BIW11_01597</name>
</gene>
<evidence type="ECO:0000259" key="2">
    <source>
        <dbReference type="Pfam" id="PF24544"/>
    </source>
</evidence>
<dbReference type="Pfam" id="PF24545">
    <property type="entry name" value="Ig_TPPC8_1st"/>
    <property type="match status" value="1"/>
</dbReference>
<dbReference type="InterPro" id="IPR058541">
    <property type="entry name" value="Ig_TPPC8_1st"/>
</dbReference>
<organism evidence="4 5">
    <name type="scientific">Tropilaelaps mercedesae</name>
    <dbReference type="NCBI Taxonomy" id="418985"/>
    <lineage>
        <taxon>Eukaryota</taxon>
        <taxon>Metazoa</taxon>
        <taxon>Ecdysozoa</taxon>
        <taxon>Arthropoda</taxon>
        <taxon>Chelicerata</taxon>
        <taxon>Arachnida</taxon>
        <taxon>Acari</taxon>
        <taxon>Parasitiformes</taxon>
        <taxon>Mesostigmata</taxon>
        <taxon>Gamasina</taxon>
        <taxon>Dermanyssoidea</taxon>
        <taxon>Laelapidae</taxon>
        <taxon>Tropilaelaps</taxon>
    </lineage>
</organism>
<dbReference type="EMBL" id="MNPL01015643">
    <property type="protein sequence ID" value="OQR70972.1"/>
    <property type="molecule type" value="Genomic_DNA"/>
</dbReference>
<feature type="region of interest" description="Disordered" evidence="1">
    <location>
        <begin position="276"/>
        <end position="310"/>
    </location>
</feature>
<dbReference type="Pfam" id="PF24544">
    <property type="entry name" value="Ig_TPPC8_2nd"/>
    <property type="match status" value="1"/>
</dbReference>
<comment type="caution">
    <text evidence="4">The sequence shown here is derived from an EMBL/GenBank/DDBJ whole genome shotgun (WGS) entry which is preliminary data.</text>
</comment>
<dbReference type="GO" id="GO:1990072">
    <property type="term" value="C:TRAPPIII protein complex"/>
    <property type="evidence" value="ECO:0007669"/>
    <property type="project" value="TreeGrafter"/>
</dbReference>
<dbReference type="STRING" id="418985.A0A1V9XC95"/>
<keyword evidence="5" id="KW-1185">Reference proteome</keyword>
<feature type="domain" description="TPPC8 second Ig-like" evidence="2">
    <location>
        <begin position="905"/>
        <end position="1033"/>
    </location>
</feature>
<dbReference type="InterPro" id="IPR024420">
    <property type="entry name" value="TRAPP_III_complex_Trs85"/>
</dbReference>
<dbReference type="InParanoid" id="A0A1V9XC95"/>
<dbReference type="InterPro" id="IPR058538">
    <property type="entry name" value="Ig_TPPC8_2nd"/>
</dbReference>
<evidence type="ECO:0000313" key="5">
    <source>
        <dbReference type="Proteomes" id="UP000192247"/>
    </source>
</evidence>
<sequence>MGENYVFIEKVFSPFVAVSASDDADELCGKNGLTFNELIQPFTDNIEVSLKDPSGTALPPVKIKLNFRDLTTPYPQGSLAKKQLSEAVLRNQADIDGPGPRKTLIKQGIYDVDVCSVTPWYSAYRDAFFTSLAPQEHDFTRHFLACVFVVSSGHQAPQQQLQQLIHNVGQLQLNLSHHSKWFFGHHVAHYYVLLHDGGTGDNTMAEATFLSMKNLYGAANCHMLTINSVSPSKPPPIDNTDIWSSLPDLVIPRMPNGEQHNGSSTILPFKMESNGGVKATEGEHPLDPLVPLSAPSPTMDEPASRRGPKRRGMWLTTTDRENVKTFISDFATQCLGPFAEQQLRGLTEQVTKGKGIHRHLAIAAKSLFAGRGKANILASNNPSAVNSVIYSQQAPELLVRKLGDLAFLFHQYETAYQAYHSAKRDFHGDQAWVYCAGAEEMAALSVFMLGKDGPRPYPMHYFDNAIKAYLDVCKMPQQAVRATFLHAECLRSLGKYDVLATQLIRLISEDSDLRSALLLEQAAYCYLSMQPIQLRKYAFHLVLAGHRFSKAGMRRHSLRAYREAEQVFRRRGWTFAEDHILYMTGRQCAMLGKLEDAFQAFHGLLDKTSQQNAAQQSIFVKDYLATIKALDKREFEIPLPKIDMTSVRTTLGRIPPMLENSHVQGQCINGEDWHKLEECCYLRATGQKSLPLNYSSTVDIMDSSTPNGQPAVVAQNETIAVELSMTNPLQIALSLQQVHLRWEVELGNKDSGDRVSNDPGHKLLKDQHPPEYYIETCALEFVNIDAKQTIVIKLSLIPKCMGRLRIIGVSYLISLSAISPSLSTNSLSSDSAVLSPLTPLTPLAESQGSPVWGYQTLTVKGYKLHAKRVKNNEWYAKDYRLQPIIGPPMPCLVADFDTFPKQMLCGEVQRLNLRLTNTAAPALVKLLMAARNPKEVTFGAVGLRSLPPNNNTYKEMPANNGDVTCNSVSLCEEVKTHYVMPIPGVGSLEAGSTVSVPLWIRGPDVPGEHELALLFYYETAEPSQGGAGLRHRVTKFSAKITTISSLIVHANAEPSIKADDTGSILLSVHAKNSSE</sequence>
<accession>A0A1V9XC95</accession>
<evidence type="ECO:0000313" key="4">
    <source>
        <dbReference type="EMBL" id="OQR70972.1"/>
    </source>
</evidence>
<dbReference type="PANTHER" id="PTHR12975:SF6">
    <property type="entry name" value="TRAFFICKING PROTEIN PARTICLE COMPLEX SUBUNIT 8"/>
    <property type="match status" value="1"/>
</dbReference>
<proteinExistence type="predicted"/>
<feature type="non-terminal residue" evidence="4">
    <location>
        <position position="1075"/>
    </location>
</feature>
<name>A0A1V9XC95_9ACAR</name>
<dbReference type="PANTHER" id="PTHR12975">
    <property type="entry name" value="TRANSPORT PROTEIN TRAPP"/>
    <property type="match status" value="1"/>
</dbReference>
<dbReference type="Pfam" id="PF12739">
    <property type="entry name" value="TRAPPC-Trs85"/>
    <property type="match status" value="1"/>
</dbReference>
<reference evidence="4 5" key="1">
    <citation type="journal article" date="2017" name="Gigascience">
        <title>Draft genome of the honey bee ectoparasitic mite, Tropilaelaps mercedesae, is shaped by the parasitic life history.</title>
        <authorList>
            <person name="Dong X."/>
            <person name="Armstrong S.D."/>
            <person name="Xia D."/>
            <person name="Makepeace B.L."/>
            <person name="Darby A.C."/>
            <person name="Kadowaki T."/>
        </authorList>
    </citation>
    <scope>NUCLEOTIDE SEQUENCE [LARGE SCALE GENOMIC DNA]</scope>
    <source>
        <strain evidence="4">Wuxi-XJTLU</strain>
    </source>
</reference>
<evidence type="ECO:0000256" key="1">
    <source>
        <dbReference type="SAM" id="MobiDB-lite"/>
    </source>
</evidence>
<evidence type="ECO:0000259" key="3">
    <source>
        <dbReference type="Pfam" id="PF24545"/>
    </source>
</evidence>
<dbReference type="SUPFAM" id="SSF48452">
    <property type="entry name" value="TPR-like"/>
    <property type="match status" value="1"/>
</dbReference>
<dbReference type="FunCoup" id="A0A1V9XC95">
    <property type="interactions" value="1793"/>
</dbReference>
<dbReference type="Proteomes" id="UP000192247">
    <property type="component" value="Unassembled WGS sequence"/>
</dbReference>
<dbReference type="OrthoDB" id="203724at2759"/>